<evidence type="ECO:0000256" key="8">
    <source>
        <dbReference type="ARBA" id="ARBA00023136"/>
    </source>
</evidence>
<dbReference type="InterPro" id="IPR004686">
    <property type="entry name" value="Mtc"/>
</dbReference>
<comment type="caution">
    <text evidence="9">The sequence shown here is derived from an EMBL/GenBank/DDBJ whole genome shotgun (WGS) entry which is preliminary data.</text>
</comment>
<dbReference type="PANTHER" id="PTHR11153">
    <property type="entry name" value="SIDEROFLEXIN"/>
    <property type="match status" value="1"/>
</dbReference>
<evidence type="ECO:0000256" key="4">
    <source>
        <dbReference type="ARBA" id="ARBA00022692"/>
    </source>
</evidence>
<reference evidence="9 10" key="1">
    <citation type="submission" date="2016-03" db="EMBL/GenBank/DDBJ databases">
        <title>Fine-scale spatial genetic structure of a fungal parasite of coffee scale insects.</title>
        <authorList>
            <person name="Jackson D."/>
            <person name="Zemenick K.A."/>
            <person name="Malloure B."/>
            <person name="Quandt C.A."/>
            <person name="James T.Y."/>
        </authorList>
    </citation>
    <scope>NUCLEOTIDE SEQUENCE [LARGE SCALE GENOMIC DNA]</scope>
    <source>
        <strain evidence="9 10">UM487</strain>
    </source>
</reference>
<dbReference type="GO" id="GO:1990542">
    <property type="term" value="P:mitochondrial transmembrane transport"/>
    <property type="evidence" value="ECO:0007669"/>
    <property type="project" value="TreeGrafter"/>
</dbReference>
<name>A0A179IFB6_CORDF</name>
<dbReference type="GO" id="GO:0015075">
    <property type="term" value="F:monoatomic ion transmembrane transporter activity"/>
    <property type="evidence" value="ECO:0007669"/>
    <property type="project" value="InterPro"/>
</dbReference>
<dbReference type="OrthoDB" id="6608471at2759"/>
<keyword evidence="3" id="KW-0813">Transport</keyword>
<dbReference type="GO" id="GO:0005743">
    <property type="term" value="C:mitochondrial inner membrane"/>
    <property type="evidence" value="ECO:0007669"/>
    <property type="project" value="TreeGrafter"/>
</dbReference>
<evidence type="ECO:0000256" key="6">
    <source>
        <dbReference type="ARBA" id="ARBA00022989"/>
    </source>
</evidence>
<keyword evidence="10" id="KW-1185">Reference proteome</keyword>
<evidence type="ECO:0000256" key="5">
    <source>
        <dbReference type="ARBA" id="ARBA00022970"/>
    </source>
</evidence>
<keyword evidence="4" id="KW-0812">Transmembrane</keyword>
<comment type="subcellular location">
    <subcellularLocation>
        <location evidence="1">Mitochondrion membrane</location>
        <topology evidence="1">Multi-pass membrane protein</topology>
    </subcellularLocation>
</comment>
<evidence type="ECO:0000256" key="3">
    <source>
        <dbReference type="ARBA" id="ARBA00022448"/>
    </source>
</evidence>
<dbReference type="GO" id="GO:0006865">
    <property type="term" value="P:amino acid transport"/>
    <property type="evidence" value="ECO:0007669"/>
    <property type="project" value="UniProtKB-KW"/>
</dbReference>
<dbReference type="AlphaFoldDB" id="A0A179IFB6"/>
<dbReference type="PANTHER" id="PTHR11153:SF6">
    <property type="entry name" value="SIDEROFLEXIN-5"/>
    <property type="match status" value="1"/>
</dbReference>
<keyword evidence="5" id="KW-0029">Amino-acid transport</keyword>
<gene>
    <name evidence="9" type="ORF">LLEC1_01360</name>
</gene>
<evidence type="ECO:0000313" key="10">
    <source>
        <dbReference type="Proteomes" id="UP000243081"/>
    </source>
</evidence>
<dbReference type="Pfam" id="PF03820">
    <property type="entry name" value="SFXNs"/>
    <property type="match status" value="1"/>
</dbReference>
<evidence type="ECO:0000256" key="2">
    <source>
        <dbReference type="ARBA" id="ARBA00005974"/>
    </source>
</evidence>
<keyword evidence="8" id="KW-0472">Membrane</keyword>
<dbReference type="Proteomes" id="UP000243081">
    <property type="component" value="Unassembled WGS sequence"/>
</dbReference>
<proteinExistence type="inferred from homology"/>
<sequence>MSASLPGDRELPRSQYDLSTYFGRVQHAITLTDPSPYDKLANLILCSTLFAGQSGLENAKQLVTKYKTGELKDMTPELWNAKKIVDSTLHPGMCRPTNKAANKTYD</sequence>
<keyword evidence="6" id="KW-1133">Transmembrane helix</keyword>
<protein>
    <submittedName>
        <fullName evidence="9">Uncharacterized protein</fullName>
    </submittedName>
</protein>
<comment type="similarity">
    <text evidence="2">Belongs to the sideroflexin family.</text>
</comment>
<evidence type="ECO:0000256" key="7">
    <source>
        <dbReference type="ARBA" id="ARBA00023128"/>
    </source>
</evidence>
<dbReference type="EMBL" id="LUKN01001730">
    <property type="protein sequence ID" value="OAR00399.1"/>
    <property type="molecule type" value="Genomic_DNA"/>
</dbReference>
<organism evidence="9 10">
    <name type="scientific">Cordyceps confragosa</name>
    <name type="common">Lecanicillium lecanii</name>
    <dbReference type="NCBI Taxonomy" id="2714763"/>
    <lineage>
        <taxon>Eukaryota</taxon>
        <taxon>Fungi</taxon>
        <taxon>Dikarya</taxon>
        <taxon>Ascomycota</taxon>
        <taxon>Pezizomycotina</taxon>
        <taxon>Sordariomycetes</taxon>
        <taxon>Hypocreomycetidae</taxon>
        <taxon>Hypocreales</taxon>
        <taxon>Cordycipitaceae</taxon>
        <taxon>Akanthomyces</taxon>
    </lineage>
</organism>
<accession>A0A179IFB6</accession>
<evidence type="ECO:0000313" key="9">
    <source>
        <dbReference type="EMBL" id="OAR00399.1"/>
    </source>
</evidence>
<evidence type="ECO:0000256" key="1">
    <source>
        <dbReference type="ARBA" id="ARBA00004225"/>
    </source>
</evidence>
<keyword evidence="7" id="KW-0496">Mitochondrion</keyword>